<dbReference type="AlphaFoldDB" id="A0A7W6WEQ7"/>
<dbReference type="Gene3D" id="3.10.180.10">
    <property type="entry name" value="2,3-Dihydroxybiphenyl 1,2-Dioxygenase, domain 1"/>
    <property type="match status" value="1"/>
</dbReference>
<organism evidence="1 2">
    <name type="scientific">Rhizobium mongolense</name>
    <dbReference type="NCBI Taxonomy" id="57676"/>
    <lineage>
        <taxon>Bacteria</taxon>
        <taxon>Pseudomonadati</taxon>
        <taxon>Pseudomonadota</taxon>
        <taxon>Alphaproteobacteria</taxon>
        <taxon>Hyphomicrobiales</taxon>
        <taxon>Rhizobiaceae</taxon>
        <taxon>Rhizobium/Agrobacterium group</taxon>
        <taxon>Rhizobium</taxon>
    </lineage>
</organism>
<evidence type="ECO:0000313" key="2">
    <source>
        <dbReference type="Proteomes" id="UP000533641"/>
    </source>
</evidence>
<evidence type="ECO:0000313" key="1">
    <source>
        <dbReference type="EMBL" id="MBB4275677.1"/>
    </source>
</evidence>
<sequence>MSAKDLGFMYLRSFADPDGHVFEPAYMDMGSVG</sequence>
<comment type="caution">
    <text evidence="1">The sequence shown here is derived from an EMBL/GenBank/DDBJ whole genome shotgun (WGS) entry which is preliminary data.</text>
</comment>
<accession>A0A7W6WEQ7</accession>
<protein>
    <submittedName>
        <fullName evidence="1">Putative lactoylglutathione lyase</fullName>
    </submittedName>
</protein>
<name>A0A7W6WEQ7_9HYPH</name>
<dbReference type="Proteomes" id="UP000533641">
    <property type="component" value="Unassembled WGS sequence"/>
</dbReference>
<gene>
    <name evidence="1" type="ORF">GGE12_003466</name>
</gene>
<keyword evidence="1" id="KW-0456">Lyase</keyword>
<reference evidence="1 2" key="1">
    <citation type="submission" date="2020-08" db="EMBL/GenBank/DDBJ databases">
        <title>Genomic Encyclopedia of Type Strains, Phase IV (KMG-V): Genome sequencing to study the core and pangenomes of soil and plant-associated prokaryotes.</title>
        <authorList>
            <person name="Whitman W."/>
        </authorList>
    </citation>
    <scope>NUCLEOTIDE SEQUENCE [LARGE SCALE GENOMIC DNA]</scope>
    <source>
        <strain evidence="1 2">SEMIA 402</strain>
    </source>
</reference>
<dbReference type="EMBL" id="JACIGM010000006">
    <property type="protein sequence ID" value="MBB4275677.1"/>
    <property type="molecule type" value="Genomic_DNA"/>
</dbReference>
<dbReference type="InterPro" id="IPR029068">
    <property type="entry name" value="Glyas_Bleomycin-R_OHBP_Dase"/>
</dbReference>
<proteinExistence type="predicted"/>
<dbReference type="GO" id="GO:0016829">
    <property type="term" value="F:lyase activity"/>
    <property type="evidence" value="ECO:0007669"/>
    <property type="project" value="UniProtKB-KW"/>
</dbReference>